<proteinExistence type="predicted"/>
<sequence>AGILVLTDASLGNVTKKGNVGDKPLKRVFFQTVLQRVCRSTFAAELLGMEEGLDAGQYCRGHVAETLGCKLGHKNVESILDLGLLSRCNVGLKWTATENRFVDCSTKDMDSSHMRETLAKFAWSLRRNLEFVKQTVKGRVATKAGPEVLSGAEVKADDPVLGFLQGLPTQKGWHRREALAIQVSHGTKRFRRPEPRFHDPYGKGVWRILERDQPYGRTFEKSGQSGSSTHHGLQVL</sequence>
<reference evidence="2" key="1">
    <citation type="submission" date="2021-02" db="EMBL/GenBank/DDBJ databases">
        <authorList>
            <person name="Dougan E. K."/>
            <person name="Rhodes N."/>
            <person name="Thang M."/>
            <person name="Chan C."/>
        </authorList>
    </citation>
    <scope>NUCLEOTIDE SEQUENCE</scope>
</reference>
<feature type="region of interest" description="Disordered" evidence="1">
    <location>
        <begin position="217"/>
        <end position="236"/>
    </location>
</feature>
<feature type="non-terminal residue" evidence="2">
    <location>
        <position position="236"/>
    </location>
</feature>
<dbReference type="OrthoDB" id="447349at2759"/>
<comment type="caution">
    <text evidence="2">The sequence shown here is derived from an EMBL/GenBank/DDBJ whole genome shotgun (WGS) entry which is preliminary data.</text>
</comment>
<gene>
    <name evidence="2" type="ORF">SNEC2469_LOCUS33200</name>
</gene>
<dbReference type="Proteomes" id="UP000601435">
    <property type="component" value="Unassembled WGS sequence"/>
</dbReference>
<organism evidence="2 3">
    <name type="scientific">Symbiodinium necroappetens</name>
    <dbReference type="NCBI Taxonomy" id="1628268"/>
    <lineage>
        <taxon>Eukaryota</taxon>
        <taxon>Sar</taxon>
        <taxon>Alveolata</taxon>
        <taxon>Dinophyceae</taxon>
        <taxon>Suessiales</taxon>
        <taxon>Symbiodiniaceae</taxon>
        <taxon>Symbiodinium</taxon>
    </lineage>
</organism>
<evidence type="ECO:0000313" key="2">
    <source>
        <dbReference type="EMBL" id="CAE7938558.1"/>
    </source>
</evidence>
<evidence type="ECO:0000256" key="1">
    <source>
        <dbReference type="SAM" id="MobiDB-lite"/>
    </source>
</evidence>
<protein>
    <submittedName>
        <fullName evidence="2">Uncharacterized protein</fullName>
    </submittedName>
</protein>
<keyword evidence="3" id="KW-1185">Reference proteome</keyword>
<evidence type="ECO:0000313" key="3">
    <source>
        <dbReference type="Proteomes" id="UP000601435"/>
    </source>
</evidence>
<name>A0A813C3V9_9DINO</name>
<dbReference type="AlphaFoldDB" id="A0A813C3V9"/>
<accession>A0A813C3V9</accession>
<feature type="compositionally biased region" description="Polar residues" evidence="1">
    <location>
        <begin position="221"/>
        <end position="236"/>
    </location>
</feature>
<dbReference type="EMBL" id="CAJNJA010086574">
    <property type="protein sequence ID" value="CAE7938558.1"/>
    <property type="molecule type" value="Genomic_DNA"/>
</dbReference>